<accession>A0A3N4HM01</accession>
<dbReference type="EMBL" id="ML119842">
    <property type="protein sequence ID" value="RPA72870.1"/>
    <property type="molecule type" value="Genomic_DNA"/>
</dbReference>
<evidence type="ECO:0000313" key="3">
    <source>
        <dbReference type="Proteomes" id="UP000275078"/>
    </source>
</evidence>
<feature type="signal peptide" evidence="1">
    <location>
        <begin position="1"/>
        <end position="20"/>
    </location>
</feature>
<evidence type="ECO:0000256" key="1">
    <source>
        <dbReference type="SAM" id="SignalP"/>
    </source>
</evidence>
<reference evidence="2 3" key="1">
    <citation type="journal article" date="2018" name="Nat. Ecol. Evol.">
        <title>Pezizomycetes genomes reveal the molecular basis of ectomycorrhizal truffle lifestyle.</title>
        <authorList>
            <person name="Murat C."/>
            <person name="Payen T."/>
            <person name="Noel B."/>
            <person name="Kuo A."/>
            <person name="Morin E."/>
            <person name="Chen J."/>
            <person name="Kohler A."/>
            <person name="Krizsan K."/>
            <person name="Balestrini R."/>
            <person name="Da Silva C."/>
            <person name="Montanini B."/>
            <person name="Hainaut M."/>
            <person name="Levati E."/>
            <person name="Barry K.W."/>
            <person name="Belfiori B."/>
            <person name="Cichocki N."/>
            <person name="Clum A."/>
            <person name="Dockter R.B."/>
            <person name="Fauchery L."/>
            <person name="Guy J."/>
            <person name="Iotti M."/>
            <person name="Le Tacon F."/>
            <person name="Lindquist E.A."/>
            <person name="Lipzen A."/>
            <person name="Malagnac F."/>
            <person name="Mello A."/>
            <person name="Molinier V."/>
            <person name="Miyauchi S."/>
            <person name="Poulain J."/>
            <person name="Riccioni C."/>
            <person name="Rubini A."/>
            <person name="Sitrit Y."/>
            <person name="Splivallo R."/>
            <person name="Traeger S."/>
            <person name="Wang M."/>
            <person name="Zifcakova L."/>
            <person name="Wipf D."/>
            <person name="Zambonelli A."/>
            <person name="Paolocci F."/>
            <person name="Nowrousian M."/>
            <person name="Ottonello S."/>
            <person name="Baldrian P."/>
            <person name="Spatafora J.W."/>
            <person name="Henrissat B."/>
            <person name="Nagy L.G."/>
            <person name="Aury J.M."/>
            <person name="Wincker P."/>
            <person name="Grigoriev I.V."/>
            <person name="Bonfante P."/>
            <person name="Martin F.M."/>
        </authorList>
    </citation>
    <scope>NUCLEOTIDE SEQUENCE [LARGE SCALE GENOMIC DNA]</scope>
    <source>
        <strain evidence="2 3">RN42</strain>
    </source>
</reference>
<protein>
    <recommendedName>
        <fullName evidence="4">Ubiquitin 3 binding protein But2 C-terminal domain-containing protein</fullName>
    </recommendedName>
</protein>
<organism evidence="2 3">
    <name type="scientific">Ascobolus immersus RN42</name>
    <dbReference type="NCBI Taxonomy" id="1160509"/>
    <lineage>
        <taxon>Eukaryota</taxon>
        <taxon>Fungi</taxon>
        <taxon>Dikarya</taxon>
        <taxon>Ascomycota</taxon>
        <taxon>Pezizomycotina</taxon>
        <taxon>Pezizomycetes</taxon>
        <taxon>Pezizales</taxon>
        <taxon>Ascobolaceae</taxon>
        <taxon>Ascobolus</taxon>
    </lineage>
</organism>
<dbReference type="Proteomes" id="UP000275078">
    <property type="component" value="Unassembled WGS sequence"/>
</dbReference>
<sequence>MLFSLTVPLLFYFLFYPSRAAFLTTSDGCLIHEPETIGLLVSAPLDTAFDGYVQLNPATPPNSTHFPLLLNYHAFVAIANILTFPTNKTATPVKGPNCAVVLYSSPGYFFLDPNGEAVSRSQGTITAKNVDSGRNSTIPFVDVGPDAKIEEGVYFSELIMPFTCQDGGNGMQRFMVSVVGKDAVAADLRLDQIGMVWGC</sequence>
<evidence type="ECO:0000313" key="2">
    <source>
        <dbReference type="EMBL" id="RPA72870.1"/>
    </source>
</evidence>
<gene>
    <name evidence="2" type="ORF">BJ508DRAFT_314337</name>
</gene>
<dbReference type="AlphaFoldDB" id="A0A3N4HM01"/>
<evidence type="ECO:0008006" key="4">
    <source>
        <dbReference type="Google" id="ProtNLM"/>
    </source>
</evidence>
<proteinExistence type="predicted"/>
<feature type="chain" id="PRO_5018022934" description="Ubiquitin 3 binding protein But2 C-terminal domain-containing protein" evidence="1">
    <location>
        <begin position="21"/>
        <end position="199"/>
    </location>
</feature>
<keyword evidence="3" id="KW-1185">Reference proteome</keyword>
<keyword evidence="1" id="KW-0732">Signal</keyword>
<name>A0A3N4HM01_ASCIM</name>